<keyword evidence="5" id="KW-0067">ATP-binding</keyword>
<evidence type="ECO:0000256" key="4">
    <source>
        <dbReference type="ARBA" id="ARBA00022741"/>
    </source>
</evidence>
<comment type="subcellular location">
    <subcellularLocation>
        <location evidence="1">Membrane</location>
        <topology evidence="1">Multi-pass membrane protein</topology>
    </subcellularLocation>
</comment>
<keyword evidence="8" id="KW-1133">Transmembrane helix</keyword>
<keyword evidence="3" id="KW-0479">Metal-binding</keyword>
<dbReference type="GO" id="GO:0005524">
    <property type="term" value="F:ATP binding"/>
    <property type="evidence" value="ECO:0007669"/>
    <property type="project" value="UniProtKB-KW"/>
</dbReference>
<reference evidence="9" key="2">
    <citation type="submission" date="2021-12" db="EMBL/GenBank/DDBJ databases">
        <title>Resequencing data analysis of finger millet.</title>
        <authorList>
            <person name="Hatakeyama M."/>
            <person name="Aluri S."/>
            <person name="Balachadran M.T."/>
            <person name="Sivarajan S.R."/>
            <person name="Poveda L."/>
            <person name="Shimizu-Inatsugi R."/>
            <person name="Schlapbach R."/>
            <person name="Sreeman S.M."/>
            <person name="Shimizu K.K."/>
        </authorList>
    </citation>
    <scope>NUCLEOTIDE SEQUENCE</scope>
</reference>
<keyword evidence="6" id="KW-0460">Magnesium</keyword>
<name>A0AAV5FU77_ELECO</name>
<dbReference type="EMBL" id="BQKI01000097">
    <property type="protein sequence ID" value="GJN39189.1"/>
    <property type="molecule type" value="Genomic_DNA"/>
</dbReference>
<feature type="transmembrane region" description="Helical" evidence="8">
    <location>
        <begin position="141"/>
        <end position="159"/>
    </location>
</feature>
<feature type="transmembrane region" description="Helical" evidence="8">
    <location>
        <begin position="171"/>
        <end position="192"/>
    </location>
</feature>
<evidence type="ECO:0000256" key="7">
    <source>
        <dbReference type="ARBA" id="ARBA00022967"/>
    </source>
</evidence>
<dbReference type="Proteomes" id="UP001054889">
    <property type="component" value="Unassembled WGS sequence"/>
</dbReference>
<keyword evidence="8" id="KW-0812">Transmembrane</keyword>
<evidence type="ECO:0000313" key="9">
    <source>
        <dbReference type="EMBL" id="GJN39189.1"/>
    </source>
</evidence>
<reference evidence="9" key="1">
    <citation type="journal article" date="2018" name="DNA Res.">
        <title>Multiple hybrid de novo genome assembly of finger millet, an orphan allotetraploid crop.</title>
        <authorList>
            <person name="Hatakeyama M."/>
            <person name="Aluri S."/>
            <person name="Balachadran M.T."/>
            <person name="Sivarajan S.R."/>
            <person name="Patrignani A."/>
            <person name="Gruter S."/>
            <person name="Poveda L."/>
            <person name="Shimizu-Inatsugi R."/>
            <person name="Baeten J."/>
            <person name="Francoijs K.J."/>
            <person name="Nataraja K.N."/>
            <person name="Reddy Y.A.N."/>
            <person name="Phadnis S."/>
            <person name="Ravikumar R.L."/>
            <person name="Schlapbach R."/>
            <person name="Sreeman S.M."/>
            <person name="Shimizu K.K."/>
        </authorList>
    </citation>
    <scope>NUCLEOTIDE SEQUENCE</scope>
</reference>
<dbReference type="PANTHER" id="PTHR43079:SF1">
    <property type="entry name" value="CADMIUM_ZINC-TRANSPORTING ATPASE HMA1, CHLOROPLASTIC-RELATED"/>
    <property type="match status" value="1"/>
</dbReference>
<dbReference type="InterPro" id="IPR051949">
    <property type="entry name" value="Cation_Transport_ATPase"/>
</dbReference>
<dbReference type="GO" id="GO:0016020">
    <property type="term" value="C:membrane"/>
    <property type="evidence" value="ECO:0007669"/>
    <property type="project" value="UniProtKB-SubCell"/>
</dbReference>
<keyword evidence="10" id="KW-1185">Reference proteome</keyword>
<keyword evidence="7" id="KW-1278">Translocase</keyword>
<evidence type="ECO:0000256" key="5">
    <source>
        <dbReference type="ARBA" id="ARBA00022840"/>
    </source>
</evidence>
<gene>
    <name evidence="9" type="primary">gb28291</name>
    <name evidence="9" type="ORF">PR202_gb28291</name>
</gene>
<organism evidence="9 10">
    <name type="scientific">Eleusine coracana subsp. coracana</name>
    <dbReference type="NCBI Taxonomy" id="191504"/>
    <lineage>
        <taxon>Eukaryota</taxon>
        <taxon>Viridiplantae</taxon>
        <taxon>Streptophyta</taxon>
        <taxon>Embryophyta</taxon>
        <taxon>Tracheophyta</taxon>
        <taxon>Spermatophyta</taxon>
        <taxon>Magnoliopsida</taxon>
        <taxon>Liliopsida</taxon>
        <taxon>Poales</taxon>
        <taxon>Poaceae</taxon>
        <taxon>PACMAD clade</taxon>
        <taxon>Chloridoideae</taxon>
        <taxon>Cynodonteae</taxon>
        <taxon>Eleusininae</taxon>
        <taxon>Eleusine</taxon>
    </lineage>
</organism>
<comment type="similarity">
    <text evidence="2">Belongs to the cation transport ATPase (P-type) (TC 3.A.3) family. Type IB subfamily.</text>
</comment>
<keyword evidence="4" id="KW-0547">Nucleotide-binding</keyword>
<proteinExistence type="inferred from homology"/>
<evidence type="ECO:0000256" key="2">
    <source>
        <dbReference type="ARBA" id="ARBA00006024"/>
    </source>
</evidence>
<evidence type="ECO:0000256" key="3">
    <source>
        <dbReference type="ARBA" id="ARBA00022723"/>
    </source>
</evidence>
<evidence type="ECO:0000313" key="10">
    <source>
        <dbReference type="Proteomes" id="UP001054889"/>
    </source>
</evidence>
<dbReference type="PANTHER" id="PTHR43079">
    <property type="entry name" value="PROBABLE CADMIUM/ZINC-TRANSPORTING ATPASE HMA1"/>
    <property type="match status" value="1"/>
</dbReference>
<accession>A0AAV5FU77</accession>
<dbReference type="AlphaFoldDB" id="A0AAV5FU77"/>
<evidence type="ECO:0000256" key="6">
    <source>
        <dbReference type="ARBA" id="ARBA00022842"/>
    </source>
</evidence>
<protein>
    <submittedName>
        <fullName evidence="9">Uncharacterized protein</fullName>
    </submittedName>
</protein>
<dbReference type="GO" id="GO:0046872">
    <property type="term" value="F:metal ion binding"/>
    <property type="evidence" value="ECO:0007669"/>
    <property type="project" value="UniProtKB-KW"/>
</dbReference>
<evidence type="ECO:0000256" key="8">
    <source>
        <dbReference type="SAM" id="Phobius"/>
    </source>
</evidence>
<evidence type="ECO:0000256" key="1">
    <source>
        <dbReference type="ARBA" id="ARBA00004141"/>
    </source>
</evidence>
<keyword evidence="8" id="KW-0472">Membrane</keyword>
<comment type="caution">
    <text evidence="9">The sequence shown here is derived from an EMBL/GenBank/DDBJ whole genome shotgun (WGS) entry which is preliminary data.</text>
</comment>
<sequence>MRTPSSPGSQPSPSLSTSNHFSSCLGFCTRPVAAAMHFLRLWSTPTFPQFRRRRSPPPNSLVLIPKRLRFTPRAHGRSHVRYIRRSHHHLQHQHHRHGHCNCHGHHKVDVHGGGGGAAVMRVARAIGWAGVADKLREHLKACCVALGLLLIAAACPHIAPLRSVKLLPAALNAVAFPLVGVIMTTTLLCFWVDF</sequence>